<dbReference type="EC" id="3.1.1.29" evidence="1 7"/>
<accession>A0A955HY40</accession>
<keyword evidence="4" id="KW-0694">RNA-binding</keyword>
<evidence type="ECO:0000313" key="9">
    <source>
        <dbReference type="EMBL" id="MCA9375165.1"/>
    </source>
</evidence>
<evidence type="ECO:0000256" key="5">
    <source>
        <dbReference type="ARBA" id="ARBA00038063"/>
    </source>
</evidence>
<dbReference type="InterPro" id="IPR036416">
    <property type="entry name" value="Pept_tRNA_hydro_sf"/>
</dbReference>
<dbReference type="EMBL" id="JAGQLM010000100">
    <property type="protein sequence ID" value="MCA9375165.1"/>
    <property type="molecule type" value="Genomic_DNA"/>
</dbReference>
<name>A0A955HY40_9BACT</name>
<sequence length="187" mass="21461">MILVAGLGNPGEKYQQTRHNAGFMFLDELREFLGWDTLYQVTDWNADRVFQSILCWVKVDSEKRVLLAKPMTFMNESGFAIRKIVDKNEIQISSGFVLVHDDLDLKLGTYKIQRDKAPRVHNGVNNVQDHLGNTDFLRVRIGIDNRDQANRLSGEEYVLGKVNKEEMVLIREASLAAIKELRTILKI</sequence>
<comment type="similarity">
    <text evidence="5 8">Belongs to the PTH family.</text>
</comment>
<dbReference type="PANTHER" id="PTHR17224">
    <property type="entry name" value="PEPTIDYL-TRNA HYDROLASE"/>
    <property type="match status" value="1"/>
</dbReference>
<dbReference type="Proteomes" id="UP000748332">
    <property type="component" value="Unassembled WGS sequence"/>
</dbReference>
<dbReference type="InterPro" id="IPR018171">
    <property type="entry name" value="Pept_tRNA_hydro_CS"/>
</dbReference>
<gene>
    <name evidence="9" type="primary">pth</name>
    <name evidence="9" type="ORF">KC622_02435</name>
</gene>
<evidence type="ECO:0000256" key="1">
    <source>
        <dbReference type="ARBA" id="ARBA00013260"/>
    </source>
</evidence>
<comment type="caution">
    <text evidence="9">The sequence shown here is derived from an EMBL/GenBank/DDBJ whole genome shotgun (WGS) entry which is preliminary data.</text>
</comment>
<dbReference type="GO" id="GO:0000049">
    <property type="term" value="F:tRNA binding"/>
    <property type="evidence" value="ECO:0007669"/>
    <property type="project" value="UniProtKB-KW"/>
</dbReference>
<keyword evidence="2" id="KW-0820">tRNA-binding</keyword>
<reference evidence="9" key="1">
    <citation type="submission" date="2020-04" db="EMBL/GenBank/DDBJ databases">
        <authorList>
            <person name="Zhang T."/>
        </authorList>
    </citation>
    <scope>NUCLEOTIDE SEQUENCE</scope>
    <source>
        <strain evidence="9">HKST-UBA16</strain>
    </source>
</reference>
<dbReference type="PANTHER" id="PTHR17224:SF1">
    <property type="entry name" value="PEPTIDYL-TRNA HYDROLASE"/>
    <property type="match status" value="1"/>
</dbReference>
<dbReference type="PROSITE" id="PS01195">
    <property type="entry name" value="PEPT_TRNA_HYDROL_1"/>
    <property type="match status" value="1"/>
</dbReference>
<reference evidence="9" key="2">
    <citation type="journal article" date="2021" name="Microbiome">
        <title>Successional dynamics and alternative stable states in a saline activated sludge microbial community over 9 years.</title>
        <authorList>
            <person name="Wang Y."/>
            <person name="Ye J."/>
            <person name="Ju F."/>
            <person name="Liu L."/>
            <person name="Boyd J.A."/>
            <person name="Deng Y."/>
            <person name="Parks D.H."/>
            <person name="Jiang X."/>
            <person name="Yin X."/>
            <person name="Woodcroft B.J."/>
            <person name="Tyson G.W."/>
            <person name="Hugenholtz P."/>
            <person name="Polz M.F."/>
            <person name="Zhang T."/>
        </authorList>
    </citation>
    <scope>NUCLEOTIDE SEQUENCE</scope>
    <source>
        <strain evidence="9">HKST-UBA16</strain>
    </source>
</reference>
<dbReference type="Pfam" id="PF01195">
    <property type="entry name" value="Pept_tRNA_hydro"/>
    <property type="match status" value="1"/>
</dbReference>
<evidence type="ECO:0000256" key="4">
    <source>
        <dbReference type="ARBA" id="ARBA00022884"/>
    </source>
</evidence>
<dbReference type="NCBIfam" id="TIGR00447">
    <property type="entry name" value="pth"/>
    <property type="match status" value="1"/>
</dbReference>
<dbReference type="GO" id="GO:0004045">
    <property type="term" value="F:peptidyl-tRNA hydrolase activity"/>
    <property type="evidence" value="ECO:0007669"/>
    <property type="project" value="UniProtKB-EC"/>
</dbReference>
<evidence type="ECO:0000256" key="7">
    <source>
        <dbReference type="RuleBase" id="RU000673"/>
    </source>
</evidence>
<evidence type="ECO:0000256" key="8">
    <source>
        <dbReference type="RuleBase" id="RU004320"/>
    </source>
</evidence>
<evidence type="ECO:0000256" key="2">
    <source>
        <dbReference type="ARBA" id="ARBA00022555"/>
    </source>
</evidence>
<proteinExistence type="inferred from homology"/>
<dbReference type="SUPFAM" id="SSF53178">
    <property type="entry name" value="Peptidyl-tRNA hydrolase-like"/>
    <property type="match status" value="1"/>
</dbReference>
<evidence type="ECO:0000256" key="3">
    <source>
        <dbReference type="ARBA" id="ARBA00022801"/>
    </source>
</evidence>
<dbReference type="InterPro" id="IPR001328">
    <property type="entry name" value="Pept_tRNA_hydro"/>
</dbReference>
<dbReference type="CDD" id="cd00462">
    <property type="entry name" value="PTH"/>
    <property type="match status" value="1"/>
</dbReference>
<evidence type="ECO:0000256" key="6">
    <source>
        <dbReference type="ARBA" id="ARBA00050038"/>
    </source>
</evidence>
<evidence type="ECO:0000313" key="10">
    <source>
        <dbReference type="Proteomes" id="UP000748332"/>
    </source>
</evidence>
<dbReference type="Gene3D" id="3.40.50.1470">
    <property type="entry name" value="Peptidyl-tRNA hydrolase"/>
    <property type="match status" value="1"/>
</dbReference>
<comment type="catalytic activity">
    <reaction evidence="7">
        <text>an N-acyl-L-alpha-aminoacyl-tRNA + H2O = an N-acyl-L-amino acid + a tRNA + H(+)</text>
        <dbReference type="Rhea" id="RHEA:54448"/>
        <dbReference type="Rhea" id="RHEA-COMP:10123"/>
        <dbReference type="Rhea" id="RHEA-COMP:13883"/>
        <dbReference type="ChEBI" id="CHEBI:15377"/>
        <dbReference type="ChEBI" id="CHEBI:15378"/>
        <dbReference type="ChEBI" id="CHEBI:59874"/>
        <dbReference type="ChEBI" id="CHEBI:78442"/>
        <dbReference type="ChEBI" id="CHEBI:138191"/>
        <dbReference type="EC" id="3.1.1.29"/>
    </reaction>
</comment>
<keyword evidence="3 7" id="KW-0378">Hydrolase</keyword>
<organism evidence="9 10">
    <name type="scientific">Candidatus Dojkabacteria bacterium</name>
    <dbReference type="NCBI Taxonomy" id="2099670"/>
    <lineage>
        <taxon>Bacteria</taxon>
        <taxon>Candidatus Dojkabacteria</taxon>
    </lineage>
</organism>
<protein>
    <recommendedName>
        <fullName evidence="6 7">Peptidyl-tRNA hydrolase</fullName>
        <ecNumber evidence="1 7">3.1.1.29</ecNumber>
    </recommendedName>
</protein>
<dbReference type="AlphaFoldDB" id="A0A955HY40"/>